<dbReference type="Proteomes" id="UP000183832">
    <property type="component" value="Unassembled WGS sequence"/>
</dbReference>
<protein>
    <submittedName>
        <fullName evidence="1">CLUMA_CG013610, isoform A</fullName>
    </submittedName>
</protein>
<keyword evidence="2" id="KW-1185">Reference proteome</keyword>
<name>A0A1J1IPB6_9DIPT</name>
<proteinExistence type="predicted"/>
<evidence type="ECO:0000313" key="2">
    <source>
        <dbReference type="Proteomes" id="UP000183832"/>
    </source>
</evidence>
<dbReference type="AlphaFoldDB" id="A0A1J1IPB6"/>
<sequence>MLNKQLIISLPNMIISFKLKYSKSDDFKILSYGNFMSTQYRLSINIFIDSSLVGKRAAKKWDNALGAGCALSIIKIEHFLSIMLNAFSTFVALPFVSAETSTEKMCFGIKIMYTKRVLKRTLPQLIQREY</sequence>
<dbReference type="EMBL" id="CVRI01000054">
    <property type="protein sequence ID" value="CRL00337.1"/>
    <property type="molecule type" value="Genomic_DNA"/>
</dbReference>
<organism evidence="1 2">
    <name type="scientific">Clunio marinus</name>
    <dbReference type="NCBI Taxonomy" id="568069"/>
    <lineage>
        <taxon>Eukaryota</taxon>
        <taxon>Metazoa</taxon>
        <taxon>Ecdysozoa</taxon>
        <taxon>Arthropoda</taxon>
        <taxon>Hexapoda</taxon>
        <taxon>Insecta</taxon>
        <taxon>Pterygota</taxon>
        <taxon>Neoptera</taxon>
        <taxon>Endopterygota</taxon>
        <taxon>Diptera</taxon>
        <taxon>Nematocera</taxon>
        <taxon>Chironomoidea</taxon>
        <taxon>Chironomidae</taxon>
        <taxon>Clunio</taxon>
    </lineage>
</organism>
<gene>
    <name evidence="1" type="ORF">CLUMA_CG013610</name>
</gene>
<reference evidence="1 2" key="1">
    <citation type="submission" date="2015-04" db="EMBL/GenBank/DDBJ databases">
        <authorList>
            <person name="Syromyatnikov M.Y."/>
            <person name="Popov V.N."/>
        </authorList>
    </citation>
    <scope>NUCLEOTIDE SEQUENCE [LARGE SCALE GENOMIC DNA]</scope>
</reference>
<accession>A0A1J1IPB6</accession>
<evidence type="ECO:0000313" key="1">
    <source>
        <dbReference type="EMBL" id="CRL00337.1"/>
    </source>
</evidence>